<dbReference type="KEGG" id="bvo:Pan97_16370"/>
<dbReference type="OrthoDB" id="278866at2"/>
<evidence type="ECO:0000313" key="2">
    <source>
        <dbReference type="Proteomes" id="UP000318626"/>
    </source>
</evidence>
<accession>A0A518C5W5</accession>
<evidence type="ECO:0000313" key="1">
    <source>
        <dbReference type="EMBL" id="QDU74625.1"/>
    </source>
</evidence>
<keyword evidence="2" id="KW-1185">Reference proteome</keyword>
<sequence>MTLSAEQKLEHIGETCKCADHDHDLIHELSRRLDALWRYDQYIANADWRDNLRQFWCDVKEQEQQNVERLKQLLVEELHNGCF</sequence>
<dbReference type="AlphaFoldDB" id="A0A518C5W5"/>
<dbReference type="Proteomes" id="UP000318626">
    <property type="component" value="Chromosome"/>
</dbReference>
<organism evidence="1 2">
    <name type="scientific">Bremerella volcania</name>
    <dbReference type="NCBI Taxonomy" id="2527984"/>
    <lineage>
        <taxon>Bacteria</taxon>
        <taxon>Pseudomonadati</taxon>
        <taxon>Planctomycetota</taxon>
        <taxon>Planctomycetia</taxon>
        <taxon>Pirellulales</taxon>
        <taxon>Pirellulaceae</taxon>
        <taxon>Bremerella</taxon>
    </lineage>
</organism>
<name>A0A518C5W5_9BACT</name>
<gene>
    <name evidence="1" type="ORF">Pan97_16370</name>
</gene>
<proteinExistence type="predicted"/>
<dbReference type="RefSeq" id="WP_144971571.1">
    <property type="nucleotide sequence ID" value="NZ_CP036289.1"/>
</dbReference>
<dbReference type="EMBL" id="CP036289">
    <property type="protein sequence ID" value="QDU74625.1"/>
    <property type="molecule type" value="Genomic_DNA"/>
</dbReference>
<protein>
    <submittedName>
        <fullName evidence="1">Uncharacterized protein</fullName>
    </submittedName>
</protein>
<reference evidence="2" key="1">
    <citation type="submission" date="2019-02" db="EMBL/GenBank/DDBJ databases">
        <title>Deep-cultivation of Planctomycetes and their phenomic and genomic characterization uncovers novel biology.</title>
        <authorList>
            <person name="Wiegand S."/>
            <person name="Jogler M."/>
            <person name="Boedeker C."/>
            <person name="Pinto D."/>
            <person name="Vollmers J."/>
            <person name="Rivas-Marin E."/>
            <person name="Kohn T."/>
            <person name="Peeters S.H."/>
            <person name="Heuer A."/>
            <person name="Rast P."/>
            <person name="Oberbeckmann S."/>
            <person name="Bunk B."/>
            <person name="Jeske O."/>
            <person name="Meyerdierks A."/>
            <person name="Storesund J.E."/>
            <person name="Kallscheuer N."/>
            <person name="Luecker S."/>
            <person name="Lage O.M."/>
            <person name="Pohl T."/>
            <person name="Merkel B.J."/>
            <person name="Hornburger P."/>
            <person name="Mueller R.-W."/>
            <person name="Bruemmer F."/>
            <person name="Labrenz M."/>
            <person name="Spormann A.M."/>
            <person name="Op den Camp H."/>
            <person name="Overmann J."/>
            <person name="Amann R."/>
            <person name="Jetten M.S.M."/>
            <person name="Mascher T."/>
            <person name="Medema M.H."/>
            <person name="Devos D.P."/>
            <person name="Kaster A.-K."/>
            <person name="Ovreas L."/>
            <person name="Rohde M."/>
            <person name="Galperin M.Y."/>
            <person name="Jogler C."/>
        </authorList>
    </citation>
    <scope>NUCLEOTIDE SEQUENCE [LARGE SCALE GENOMIC DNA]</scope>
    <source>
        <strain evidence="2">Pan97</strain>
    </source>
</reference>